<evidence type="ECO:0000259" key="3">
    <source>
        <dbReference type="Pfam" id="PF03081"/>
    </source>
</evidence>
<dbReference type="GO" id="GO:0000145">
    <property type="term" value="C:exocyst"/>
    <property type="evidence" value="ECO:0007669"/>
    <property type="project" value="InterPro"/>
</dbReference>
<dbReference type="Gene3D" id="1.20.1280.170">
    <property type="entry name" value="Exocyst complex component Exo70"/>
    <property type="match status" value="1"/>
</dbReference>
<proteinExistence type="inferred from homology"/>
<keyword evidence="2" id="KW-0813">Transport</keyword>
<comment type="similarity">
    <text evidence="1">Belongs to the EXO70 family.</text>
</comment>
<protein>
    <recommendedName>
        <fullName evidence="3">Exocyst complex subunit Exo70 C-terminal domain-containing protein</fullName>
    </recommendedName>
</protein>
<dbReference type="EnsemblPlants" id="MELO3C027305.2.1">
    <property type="protein sequence ID" value="MELO3C027305.2.1"/>
    <property type="gene ID" value="MELO3C027305.2"/>
</dbReference>
<reference evidence="4" key="1">
    <citation type="submission" date="2023-03" db="UniProtKB">
        <authorList>
            <consortium name="EnsemblPlants"/>
        </authorList>
    </citation>
    <scope>IDENTIFICATION</scope>
</reference>
<evidence type="ECO:0000256" key="2">
    <source>
        <dbReference type="ARBA" id="ARBA00022448"/>
    </source>
</evidence>
<sequence>MFDEIHKMQSSWVVSDEQLQLELRISVSAVMIPKDNRRIS</sequence>
<dbReference type="GO" id="GO:0005546">
    <property type="term" value="F:phosphatidylinositol-4,5-bisphosphate binding"/>
    <property type="evidence" value="ECO:0007669"/>
    <property type="project" value="InterPro"/>
</dbReference>
<organism evidence="4">
    <name type="scientific">Cucumis melo</name>
    <name type="common">Muskmelon</name>
    <dbReference type="NCBI Taxonomy" id="3656"/>
    <lineage>
        <taxon>Eukaryota</taxon>
        <taxon>Viridiplantae</taxon>
        <taxon>Streptophyta</taxon>
        <taxon>Embryophyta</taxon>
        <taxon>Tracheophyta</taxon>
        <taxon>Spermatophyta</taxon>
        <taxon>Magnoliopsida</taxon>
        <taxon>eudicotyledons</taxon>
        <taxon>Gunneridae</taxon>
        <taxon>Pentapetalae</taxon>
        <taxon>rosids</taxon>
        <taxon>fabids</taxon>
        <taxon>Cucurbitales</taxon>
        <taxon>Cucurbitaceae</taxon>
        <taxon>Benincaseae</taxon>
        <taxon>Cucumis</taxon>
    </lineage>
</organism>
<dbReference type="InterPro" id="IPR046364">
    <property type="entry name" value="Exo70_C"/>
</dbReference>
<dbReference type="AlphaFoldDB" id="A0A9I9E1E3"/>
<evidence type="ECO:0000256" key="1">
    <source>
        <dbReference type="ARBA" id="ARBA00006756"/>
    </source>
</evidence>
<evidence type="ECO:0000313" key="4">
    <source>
        <dbReference type="EnsemblPlants" id="MELO3C027305.2.1"/>
    </source>
</evidence>
<dbReference type="InterPro" id="IPR016159">
    <property type="entry name" value="Cullin_repeat-like_dom_sf"/>
</dbReference>
<name>A0A9I9E1E3_CUCME</name>
<dbReference type="Pfam" id="PF03081">
    <property type="entry name" value="Exo70_C"/>
    <property type="match status" value="1"/>
</dbReference>
<dbReference type="SUPFAM" id="SSF74788">
    <property type="entry name" value="Cullin repeat-like"/>
    <property type="match status" value="1"/>
</dbReference>
<dbReference type="GO" id="GO:0006887">
    <property type="term" value="P:exocytosis"/>
    <property type="evidence" value="ECO:0007669"/>
    <property type="project" value="InterPro"/>
</dbReference>
<dbReference type="Gramene" id="MELO3C027305.2.1">
    <property type="protein sequence ID" value="MELO3C027305.2.1"/>
    <property type="gene ID" value="MELO3C027305.2"/>
</dbReference>
<accession>A0A9I9E1E3</accession>
<feature type="domain" description="Exocyst complex subunit Exo70 C-terminal" evidence="3">
    <location>
        <begin position="1"/>
        <end position="34"/>
    </location>
</feature>